<evidence type="ECO:0000256" key="1">
    <source>
        <dbReference type="SAM" id="MobiDB-lite"/>
    </source>
</evidence>
<accession>A0A9W6ZNY7</accession>
<dbReference type="AlphaFoldDB" id="A0A9W6ZNY7"/>
<dbReference type="Proteomes" id="UP001162640">
    <property type="component" value="Unassembled WGS sequence"/>
</dbReference>
<dbReference type="InterPro" id="IPR051044">
    <property type="entry name" value="MAG_DAG_Lipase"/>
</dbReference>
<dbReference type="Pfam" id="PF12146">
    <property type="entry name" value="Hydrolase_4"/>
    <property type="match status" value="1"/>
</dbReference>
<evidence type="ECO:0000313" key="3">
    <source>
        <dbReference type="EMBL" id="GMH53934.1"/>
    </source>
</evidence>
<protein>
    <recommendedName>
        <fullName evidence="2">Serine aminopeptidase S33 domain-containing protein</fullName>
    </recommendedName>
</protein>
<dbReference type="PANTHER" id="PTHR11614">
    <property type="entry name" value="PHOSPHOLIPASE-RELATED"/>
    <property type="match status" value="1"/>
</dbReference>
<feature type="region of interest" description="Disordered" evidence="1">
    <location>
        <begin position="1"/>
        <end position="28"/>
    </location>
</feature>
<sequence>MPPKKDGKQAPGKQLSRQDSQKLPSDMKRFSIHDTSGAAFDEQGDTKWGFDSEPPKWVLKGIDLDNGGCLMKPQEFFESNATQLKVHHRTYIRKDSAKTRHVFMFPGAGEHCNKFSYQVLAEMITDSGAICHGIDMQAHGHSEEFETQFIADHQDLVSDACQWLQAVMKGKDGHTFQFQSHAAGSAIAIIISAMFEDPNSPVAGFKDQFRGHYAMSPMISYAGVDDSEYCLMRCVSFFLPCCCQMSTLFGAENKKNSKPWEVYQTRRAQRLEVTLDPLQWELKQPLCTEKTFSDLSVHCRRVCNSVSSPIKLVHGDYDGVISLKGTEKMAKECEYGKGKEIDDVFWKLVGERHVIMVGNYGKELFEDCVTWLKEKDTEGGKSVNPMV</sequence>
<dbReference type="InterPro" id="IPR029058">
    <property type="entry name" value="AB_hydrolase_fold"/>
</dbReference>
<evidence type="ECO:0000313" key="4">
    <source>
        <dbReference type="Proteomes" id="UP001162640"/>
    </source>
</evidence>
<name>A0A9W6ZNY7_9STRA</name>
<reference evidence="4" key="1">
    <citation type="journal article" date="2023" name="Commun. Biol.">
        <title>Genome analysis of Parmales, the sister group of diatoms, reveals the evolutionary specialization of diatoms from phago-mixotrophs to photoautotrophs.</title>
        <authorList>
            <person name="Ban H."/>
            <person name="Sato S."/>
            <person name="Yoshikawa S."/>
            <person name="Yamada K."/>
            <person name="Nakamura Y."/>
            <person name="Ichinomiya M."/>
            <person name="Sato N."/>
            <person name="Blanc-Mathieu R."/>
            <person name="Endo H."/>
            <person name="Kuwata A."/>
            <person name="Ogata H."/>
        </authorList>
    </citation>
    <scope>NUCLEOTIDE SEQUENCE [LARGE SCALE GENOMIC DNA]</scope>
</reference>
<gene>
    <name evidence="3" type="ORF">TL16_g01568</name>
</gene>
<dbReference type="Gene3D" id="3.40.50.1820">
    <property type="entry name" value="alpha/beta hydrolase"/>
    <property type="match status" value="1"/>
</dbReference>
<comment type="caution">
    <text evidence="3">The sequence shown here is derived from an EMBL/GenBank/DDBJ whole genome shotgun (WGS) entry which is preliminary data.</text>
</comment>
<feature type="domain" description="Serine aminopeptidase S33" evidence="2">
    <location>
        <begin position="100"/>
        <end position="334"/>
    </location>
</feature>
<dbReference type="EMBL" id="BLQM01000035">
    <property type="protein sequence ID" value="GMH53934.1"/>
    <property type="molecule type" value="Genomic_DNA"/>
</dbReference>
<organism evidence="3 4">
    <name type="scientific">Triparma laevis f. inornata</name>
    <dbReference type="NCBI Taxonomy" id="1714386"/>
    <lineage>
        <taxon>Eukaryota</taxon>
        <taxon>Sar</taxon>
        <taxon>Stramenopiles</taxon>
        <taxon>Ochrophyta</taxon>
        <taxon>Bolidophyceae</taxon>
        <taxon>Parmales</taxon>
        <taxon>Triparmaceae</taxon>
        <taxon>Triparma</taxon>
    </lineage>
</organism>
<proteinExistence type="predicted"/>
<evidence type="ECO:0000259" key="2">
    <source>
        <dbReference type="Pfam" id="PF12146"/>
    </source>
</evidence>
<dbReference type="InterPro" id="IPR022742">
    <property type="entry name" value="Hydrolase_4"/>
</dbReference>
<dbReference type="SUPFAM" id="SSF53474">
    <property type="entry name" value="alpha/beta-Hydrolases"/>
    <property type="match status" value="1"/>
</dbReference>